<dbReference type="Proteomes" id="UP000799764">
    <property type="component" value="Unassembled WGS sequence"/>
</dbReference>
<dbReference type="GO" id="GO:0016787">
    <property type="term" value="F:hydrolase activity"/>
    <property type="evidence" value="ECO:0007669"/>
    <property type="project" value="UniProtKB-KW"/>
</dbReference>
<organism evidence="3 4">
    <name type="scientific">Karstenula rhodostoma CBS 690.94</name>
    <dbReference type="NCBI Taxonomy" id="1392251"/>
    <lineage>
        <taxon>Eukaryota</taxon>
        <taxon>Fungi</taxon>
        <taxon>Dikarya</taxon>
        <taxon>Ascomycota</taxon>
        <taxon>Pezizomycotina</taxon>
        <taxon>Dothideomycetes</taxon>
        <taxon>Pleosporomycetidae</taxon>
        <taxon>Pleosporales</taxon>
        <taxon>Massarineae</taxon>
        <taxon>Didymosphaeriaceae</taxon>
        <taxon>Karstenula</taxon>
    </lineage>
</organism>
<dbReference type="InterPro" id="IPR036278">
    <property type="entry name" value="Sialidase_sf"/>
</dbReference>
<gene>
    <name evidence="3" type="ORF">P171DRAFT_34738</name>
</gene>
<proteinExistence type="predicted"/>
<evidence type="ECO:0000259" key="2">
    <source>
        <dbReference type="Pfam" id="PF13088"/>
    </source>
</evidence>
<evidence type="ECO:0000313" key="3">
    <source>
        <dbReference type="EMBL" id="KAF2444562.1"/>
    </source>
</evidence>
<comment type="caution">
    <text evidence="3">The sequence shown here is derived from an EMBL/GenBank/DDBJ whole genome shotgun (WGS) entry which is preliminary data.</text>
</comment>
<protein>
    <submittedName>
        <fullName evidence="3">Glycoside hydrolase family 93 protein</fullName>
    </submittedName>
</protein>
<dbReference type="PANTHER" id="PTHR38792">
    <property type="entry name" value="BNR/ASP-BOX REPEAT DOMAIN PROTEIN (AFU_ORTHOLOGUE AFUA_7G06430)-RELATED"/>
    <property type="match status" value="1"/>
</dbReference>
<feature type="signal peptide" evidence="1">
    <location>
        <begin position="1"/>
        <end position="15"/>
    </location>
</feature>
<feature type="domain" description="Sialidase" evidence="2">
    <location>
        <begin position="161"/>
        <end position="349"/>
    </location>
</feature>
<keyword evidence="1" id="KW-0732">Signal</keyword>
<dbReference type="EMBL" id="MU001501">
    <property type="protein sequence ID" value="KAF2444562.1"/>
    <property type="molecule type" value="Genomic_DNA"/>
</dbReference>
<dbReference type="SUPFAM" id="SSF50939">
    <property type="entry name" value="Sialidases"/>
    <property type="match status" value="1"/>
</dbReference>
<reference evidence="3" key="1">
    <citation type="journal article" date="2020" name="Stud. Mycol.">
        <title>101 Dothideomycetes genomes: a test case for predicting lifestyles and emergence of pathogens.</title>
        <authorList>
            <person name="Haridas S."/>
            <person name="Albert R."/>
            <person name="Binder M."/>
            <person name="Bloem J."/>
            <person name="Labutti K."/>
            <person name="Salamov A."/>
            <person name="Andreopoulos B."/>
            <person name="Baker S."/>
            <person name="Barry K."/>
            <person name="Bills G."/>
            <person name="Bluhm B."/>
            <person name="Cannon C."/>
            <person name="Castanera R."/>
            <person name="Culley D."/>
            <person name="Daum C."/>
            <person name="Ezra D."/>
            <person name="Gonzalez J."/>
            <person name="Henrissat B."/>
            <person name="Kuo A."/>
            <person name="Liang C."/>
            <person name="Lipzen A."/>
            <person name="Lutzoni F."/>
            <person name="Magnuson J."/>
            <person name="Mondo S."/>
            <person name="Nolan M."/>
            <person name="Ohm R."/>
            <person name="Pangilinan J."/>
            <person name="Park H.-J."/>
            <person name="Ramirez L."/>
            <person name="Alfaro M."/>
            <person name="Sun H."/>
            <person name="Tritt A."/>
            <person name="Yoshinaga Y."/>
            <person name="Zwiers L.-H."/>
            <person name="Turgeon B."/>
            <person name="Goodwin S."/>
            <person name="Spatafora J."/>
            <person name="Crous P."/>
            <person name="Grigoriev I."/>
        </authorList>
    </citation>
    <scope>NUCLEOTIDE SEQUENCE</scope>
    <source>
        <strain evidence="3">CBS 690.94</strain>
    </source>
</reference>
<dbReference type="OrthoDB" id="2739686at2759"/>
<keyword evidence="3" id="KW-0378">Hydrolase</keyword>
<keyword evidence="4" id="KW-1185">Reference proteome</keyword>
<dbReference type="CDD" id="cd15482">
    <property type="entry name" value="Sialidase_non-viral"/>
    <property type="match status" value="1"/>
</dbReference>
<dbReference type="Gene3D" id="2.120.10.10">
    <property type="match status" value="1"/>
</dbReference>
<dbReference type="InterPro" id="IPR011040">
    <property type="entry name" value="Sialidase"/>
</dbReference>
<dbReference type="AlphaFoldDB" id="A0A9P4UCV9"/>
<dbReference type="PANTHER" id="PTHR38792:SF3">
    <property type="entry name" value="BNR_ASP-BOX REPEAT DOMAIN PROTEIN (AFU_ORTHOLOGUE AFUA_7G06430)-RELATED"/>
    <property type="match status" value="1"/>
</dbReference>
<feature type="chain" id="PRO_5040122800" evidence="1">
    <location>
        <begin position="16"/>
        <end position="364"/>
    </location>
</feature>
<evidence type="ECO:0000313" key="4">
    <source>
        <dbReference type="Proteomes" id="UP000799764"/>
    </source>
</evidence>
<dbReference type="Pfam" id="PF13088">
    <property type="entry name" value="BNR_2"/>
    <property type="match status" value="1"/>
</dbReference>
<name>A0A9P4UCV9_9PLEO</name>
<evidence type="ECO:0000256" key="1">
    <source>
        <dbReference type="SAM" id="SignalP"/>
    </source>
</evidence>
<accession>A0A9P4UCV9</accession>
<sequence length="364" mass="39044">MFCTGFIIFASTVLATPLHLAARAGSVPALNGAPAVMDSGSAEYPRATNKFSNGTMIGAFTLTTPGDDPEFVLKTVKSTDAGASWSPLGEVFRGPRALHDMNNGFPFVLNDGRVLYAYRNHNRKADGTYTFFRISISYSDDEGVNFKYLTTVDERVPSGVNGLWEPFIRYAHDGTTLQIFYSAENSAGDQDSIMRTSTDGGKTWSEPKTISGADITARDGMLAVAPINNDGALIAVFETTEGENGRFVVSSVTSTDDGQTWGNRQRVFTPPSGKAAGAPQVWNVWGTLVVSFLTDEDRDSDTGYANCATKIMSSTDGGKTWGNKFTVFADQSNWSGMSLLDPSHLLVMAGVNGKGALSQNIVLN</sequence>